<reference evidence="2" key="1">
    <citation type="submission" date="2021-01" db="EMBL/GenBank/DDBJ databases">
        <title>Marivirga sp. nov., isolated from intertidal surface sediments.</title>
        <authorList>
            <person name="Zhang M."/>
        </authorList>
    </citation>
    <scope>NUCLEOTIDE SEQUENCE</scope>
    <source>
        <strain evidence="2">SM1354</strain>
    </source>
</reference>
<evidence type="ECO:0000256" key="1">
    <source>
        <dbReference type="SAM" id="Phobius"/>
    </source>
</evidence>
<dbReference type="GO" id="GO:0005886">
    <property type="term" value="C:plasma membrane"/>
    <property type="evidence" value="ECO:0007669"/>
    <property type="project" value="TreeGrafter"/>
</dbReference>
<protein>
    <submittedName>
        <fullName evidence="2">Short-chain fatty acid transporter</fullName>
    </submittedName>
</protein>
<evidence type="ECO:0000313" key="2">
    <source>
        <dbReference type="EMBL" id="MBL0765521.1"/>
    </source>
</evidence>
<keyword evidence="3" id="KW-1185">Reference proteome</keyword>
<dbReference type="InterPro" id="IPR006160">
    <property type="entry name" value="SCFA_transpt_AtoE"/>
</dbReference>
<sequence length="443" mass="48027">MTEAYIGFVEKYLPSPFVIALLLTLITFIFALFFTGKEASIVNNGIDILGFWQQGLWELLAFTMQMVLILLLGHTLALTAAFSKFINLLADSAKNTAQAAAMVSFFAILLSFFNWGLCVIFGAILSRKLAERFSQKGRIINYGLIGAAGYSGMMTWHGGFSGSAPLKVAEANHFLVDKIGSISIDETIFSTMNVAVSVVIIIAIPLVLLLIGQKLPGKNIKLQASSETSSEEKSTDKEAEDKVWIAKLLGIIMLVSAILYGFRQYHQGANIIDLNFINLLLFALSISLHKNLRAFLHAVDDAIKGVSGIIIQFPLYAGIMGIMKYSGLVVVISDTFVSISTVQTFPIFTFISAAVVNFFVPSGGGQWAVQGPIIAEAATNLNIAIPKVVMALSYGDQLSNMLQPFWALPLLGLTGLKAKDIIPYTSVLFILGLVVYGSVLIIF</sequence>
<evidence type="ECO:0000313" key="3">
    <source>
        <dbReference type="Proteomes" id="UP000642920"/>
    </source>
</evidence>
<dbReference type="Pfam" id="PF02667">
    <property type="entry name" value="SCFA_trans"/>
    <property type="match status" value="1"/>
</dbReference>
<feature type="transmembrane region" description="Helical" evidence="1">
    <location>
        <begin position="309"/>
        <end position="332"/>
    </location>
</feature>
<dbReference type="AlphaFoldDB" id="A0A937AAW4"/>
<feature type="transmembrane region" description="Helical" evidence="1">
    <location>
        <begin position="421"/>
        <end position="442"/>
    </location>
</feature>
<feature type="transmembrane region" description="Helical" evidence="1">
    <location>
        <begin position="188"/>
        <end position="211"/>
    </location>
</feature>
<dbReference type="PANTHER" id="PTHR41983">
    <property type="entry name" value="SHORT-CHAIN FATTY ACID TRANSPORTER-RELATED"/>
    <property type="match status" value="1"/>
</dbReference>
<feature type="transmembrane region" description="Helical" evidence="1">
    <location>
        <begin position="243"/>
        <end position="262"/>
    </location>
</feature>
<dbReference type="PANTHER" id="PTHR41983:SF2">
    <property type="entry name" value="SHORT-CHAIN FATTY ACID TRANSPORTER-RELATED"/>
    <property type="match status" value="1"/>
</dbReference>
<feature type="transmembrane region" description="Helical" evidence="1">
    <location>
        <begin position="56"/>
        <end position="82"/>
    </location>
</feature>
<comment type="caution">
    <text evidence="2">The sequence shown here is derived from an EMBL/GenBank/DDBJ whole genome shotgun (WGS) entry which is preliminary data.</text>
</comment>
<keyword evidence="1" id="KW-1133">Transmembrane helix</keyword>
<dbReference type="EMBL" id="JAERQG010000002">
    <property type="protein sequence ID" value="MBL0765521.1"/>
    <property type="molecule type" value="Genomic_DNA"/>
</dbReference>
<organism evidence="2 3">
    <name type="scientific">Marivirga atlantica</name>
    <dbReference type="NCBI Taxonomy" id="1548457"/>
    <lineage>
        <taxon>Bacteria</taxon>
        <taxon>Pseudomonadati</taxon>
        <taxon>Bacteroidota</taxon>
        <taxon>Cytophagia</taxon>
        <taxon>Cytophagales</taxon>
        <taxon>Marivirgaceae</taxon>
        <taxon>Marivirga</taxon>
    </lineage>
</organism>
<feature type="transmembrane region" description="Helical" evidence="1">
    <location>
        <begin position="12"/>
        <end position="35"/>
    </location>
</feature>
<dbReference type="Proteomes" id="UP000642920">
    <property type="component" value="Unassembled WGS sequence"/>
</dbReference>
<keyword evidence="1" id="KW-0472">Membrane</keyword>
<feature type="transmembrane region" description="Helical" evidence="1">
    <location>
        <begin position="139"/>
        <end position="157"/>
    </location>
</feature>
<name>A0A937AAW4_9BACT</name>
<feature type="transmembrane region" description="Helical" evidence="1">
    <location>
        <begin position="102"/>
        <end position="127"/>
    </location>
</feature>
<keyword evidence="1" id="KW-0812">Transmembrane</keyword>
<gene>
    <name evidence="2" type="ORF">JKP34_09680</name>
</gene>
<feature type="transmembrane region" description="Helical" evidence="1">
    <location>
        <begin position="338"/>
        <end position="360"/>
    </location>
</feature>
<accession>A0A937AAW4</accession>
<proteinExistence type="predicted"/>